<proteinExistence type="predicted"/>
<evidence type="ECO:0000256" key="3">
    <source>
        <dbReference type="ARBA" id="ARBA00022692"/>
    </source>
</evidence>
<dbReference type="Proteomes" id="UP001445076">
    <property type="component" value="Unassembled WGS sequence"/>
</dbReference>
<keyword evidence="3 8" id="KW-0812">Transmembrane</keyword>
<evidence type="ECO:0000256" key="1">
    <source>
        <dbReference type="ARBA" id="ARBA00004651"/>
    </source>
</evidence>
<evidence type="ECO:0000256" key="4">
    <source>
        <dbReference type="ARBA" id="ARBA00022989"/>
    </source>
</evidence>
<reference evidence="9 10" key="1">
    <citation type="journal article" date="2024" name="BMC Genomics">
        <title>Genome assembly of redclaw crayfish (Cherax quadricarinatus) provides insights into its immune adaptation and hypoxia tolerance.</title>
        <authorList>
            <person name="Liu Z."/>
            <person name="Zheng J."/>
            <person name="Li H."/>
            <person name="Fang K."/>
            <person name="Wang S."/>
            <person name="He J."/>
            <person name="Zhou D."/>
            <person name="Weng S."/>
            <person name="Chi M."/>
            <person name="Gu Z."/>
            <person name="He J."/>
            <person name="Li F."/>
            <person name="Wang M."/>
        </authorList>
    </citation>
    <scope>NUCLEOTIDE SEQUENCE [LARGE SCALE GENOMIC DNA]</scope>
    <source>
        <strain evidence="9">ZL_2023a</strain>
    </source>
</reference>
<protein>
    <submittedName>
        <fullName evidence="9">Uncharacterized protein</fullName>
    </submittedName>
</protein>
<keyword evidence="4 8" id="KW-1133">Transmembrane helix</keyword>
<dbReference type="PANTHER" id="PTHR42643">
    <property type="entry name" value="IONOTROPIC RECEPTOR 20A-RELATED"/>
    <property type="match status" value="1"/>
</dbReference>
<keyword evidence="2" id="KW-1003">Cell membrane</keyword>
<evidence type="ECO:0000256" key="8">
    <source>
        <dbReference type="SAM" id="Phobius"/>
    </source>
</evidence>
<name>A0AAW0X252_CHEQU</name>
<dbReference type="InterPro" id="IPR052192">
    <property type="entry name" value="Insect_Ionotropic_Sensory_Rcpt"/>
</dbReference>
<evidence type="ECO:0000256" key="5">
    <source>
        <dbReference type="ARBA" id="ARBA00023136"/>
    </source>
</evidence>
<dbReference type="AlphaFoldDB" id="A0AAW0X252"/>
<keyword evidence="10" id="KW-1185">Reference proteome</keyword>
<dbReference type="EMBL" id="JARKIK010000053">
    <property type="protein sequence ID" value="KAK8733553.1"/>
    <property type="molecule type" value="Genomic_DNA"/>
</dbReference>
<dbReference type="GO" id="GO:0005886">
    <property type="term" value="C:plasma membrane"/>
    <property type="evidence" value="ECO:0007669"/>
    <property type="project" value="UniProtKB-SubCell"/>
</dbReference>
<organism evidence="9 10">
    <name type="scientific">Cherax quadricarinatus</name>
    <name type="common">Australian red claw crayfish</name>
    <dbReference type="NCBI Taxonomy" id="27406"/>
    <lineage>
        <taxon>Eukaryota</taxon>
        <taxon>Metazoa</taxon>
        <taxon>Ecdysozoa</taxon>
        <taxon>Arthropoda</taxon>
        <taxon>Crustacea</taxon>
        <taxon>Multicrustacea</taxon>
        <taxon>Malacostraca</taxon>
        <taxon>Eumalacostraca</taxon>
        <taxon>Eucarida</taxon>
        <taxon>Decapoda</taxon>
        <taxon>Pleocyemata</taxon>
        <taxon>Astacidea</taxon>
        <taxon>Parastacoidea</taxon>
        <taxon>Parastacidae</taxon>
        <taxon>Cherax</taxon>
    </lineage>
</organism>
<evidence type="ECO:0000256" key="7">
    <source>
        <dbReference type="ARBA" id="ARBA00023180"/>
    </source>
</evidence>
<evidence type="ECO:0000256" key="6">
    <source>
        <dbReference type="ARBA" id="ARBA00023170"/>
    </source>
</evidence>
<keyword evidence="7" id="KW-0325">Glycoprotein</keyword>
<dbReference type="PANTHER" id="PTHR42643:SF24">
    <property type="entry name" value="IONOTROPIC RECEPTOR 60A"/>
    <property type="match status" value="1"/>
</dbReference>
<feature type="non-terminal residue" evidence="9">
    <location>
        <position position="1"/>
    </location>
</feature>
<comment type="caution">
    <text evidence="9">The sequence shown here is derived from an EMBL/GenBank/DDBJ whole genome shotgun (WGS) entry which is preliminary data.</text>
</comment>
<gene>
    <name evidence="9" type="ORF">OTU49_006355</name>
</gene>
<evidence type="ECO:0000313" key="9">
    <source>
        <dbReference type="EMBL" id="KAK8733553.1"/>
    </source>
</evidence>
<evidence type="ECO:0000313" key="10">
    <source>
        <dbReference type="Proteomes" id="UP001445076"/>
    </source>
</evidence>
<evidence type="ECO:0000256" key="2">
    <source>
        <dbReference type="ARBA" id="ARBA00022475"/>
    </source>
</evidence>
<keyword evidence="6" id="KW-0675">Receptor</keyword>
<accession>A0AAW0X252</accession>
<dbReference type="Gene3D" id="3.40.190.10">
    <property type="entry name" value="Periplasmic binding protein-like II"/>
    <property type="match status" value="2"/>
</dbReference>
<keyword evidence="5 8" id="KW-0472">Membrane</keyword>
<feature type="transmembrane region" description="Helical" evidence="8">
    <location>
        <begin position="184"/>
        <end position="205"/>
    </location>
</feature>
<comment type="subcellular location">
    <subcellularLocation>
        <location evidence="1">Cell membrane</location>
        <topology evidence="1">Multi-pass membrane protein</topology>
    </subcellularLocation>
</comment>
<sequence length="220" mass="23823">AFLARPSFEAPIDSLEDLLKATKQGYIPIFLAGTSNEFLFKGASAGIFKKIWESRHPSQSVTHTIDQAMDVVLKGKRVFVNARLGAVIRAAVRGSHKYHLARQAMYPQNYGIACSSGAPYNNLFTDLLLRMVETGLVDKWTQDQVNKVTKTHGNGGDDGDSGRGGDKTTLMGPDAISLTHLQGAFFILGFGYLVAVLALLGEAYVHCSCLQAAPQIHISL</sequence>
<dbReference type="SUPFAM" id="SSF53850">
    <property type="entry name" value="Periplasmic binding protein-like II"/>
    <property type="match status" value="1"/>
</dbReference>